<evidence type="ECO:0000256" key="2">
    <source>
        <dbReference type="SAM" id="MobiDB-lite"/>
    </source>
</evidence>
<dbReference type="RefSeq" id="WP_118592413.1">
    <property type="nucleotide sequence ID" value="NZ_QSFP01000036.1"/>
</dbReference>
<feature type="coiled-coil region" evidence="1">
    <location>
        <begin position="390"/>
        <end position="424"/>
    </location>
</feature>
<dbReference type="EMBL" id="WNAJ01000002">
    <property type="protein sequence ID" value="MTR84080.1"/>
    <property type="molecule type" value="Genomic_DNA"/>
</dbReference>
<organism evidence="5 6">
    <name type="scientific">Roseburia intestinalis</name>
    <dbReference type="NCBI Taxonomy" id="166486"/>
    <lineage>
        <taxon>Bacteria</taxon>
        <taxon>Bacillati</taxon>
        <taxon>Bacillota</taxon>
        <taxon>Clostridia</taxon>
        <taxon>Lachnospirales</taxon>
        <taxon>Lachnospiraceae</taxon>
        <taxon>Roseburia</taxon>
    </lineage>
</organism>
<name>A0A3R6CEG5_9FIRM</name>
<sequence>MAVLHFIDPPIHPGSGSRGTYSHLKSAINYILKPEKTLGGLYTGSCNCRCETALKEMIDTKKQYGKEPVPGTRGYENNRLAYHLIISWSPKEHVSPELAMEIAGRFCEKELSDYEVVYSAHTDTEHMHAHIIFNSVNFRTGCKYRYNKNDWERKLQPLVDQLCKEQGLHELKDDTGKTFSEYAMERKRTRRNKKLSDKVTGSNNFSKDKKTHGNRKYRKEASEEYSMSDYLRDEIDRLIMSSSNFEEFEQLMRDDGYEIKYGNSERYGMYMAVRNSEMQRFRRTQTLGGDYTLSMIKKRIELFHSELPQYGEEIPTERWILVSKKLYYCSVSYDTKNPYLRRQYARLYRLGIFPNYGKRPLYSETKERIKQLRKTEYQIDLIMKNDCTTVEDLEDAINESLDSIKNLKDQEKEHRTEVRSYQKEWSKYEKLEELEGAFLLFQEGNESFKKEALEYQKLKDVVKQFPHTKDELRKFLDHETAYEKNLKGNLYEKRKQLEAMQELKEDYQRVMKEYAPADDEMLNQMREHGAETVPENIKGRKKGR</sequence>
<keyword evidence="1" id="KW-0175">Coiled coil</keyword>
<evidence type="ECO:0000313" key="4">
    <source>
        <dbReference type="EMBL" id="MTR84080.1"/>
    </source>
</evidence>
<dbReference type="InterPro" id="IPR005094">
    <property type="entry name" value="Endonuclease_MobA/VirD2"/>
</dbReference>
<feature type="compositionally biased region" description="Basic residues" evidence="2">
    <location>
        <begin position="209"/>
        <end position="218"/>
    </location>
</feature>
<evidence type="ECO:0000313" key="6">
    <source>
        <dbReference type="Proteomes" id="UP000284465"/>
    </source>
</evidence>
<evidence type="ECO:0000259" key="3">
    <source>
        <dbReference type="Pfam" id="PF03432"/>
    </source>
</evidence>
<evidence type="ECO:0000313" key="5">
    <source>
        <dbReference type="EMBL" id="RHA62591.1"/>
    </source>
</evidence>
<gene>
    <name evidence="5" type="ORF">DW927_18650</name>
    <name evidence="4" type="ORF">GMD50_03225</name>
</gene>
<dbReference type="Proteomes" id="UP000478483">
    <property type="component" value="Unassembled WGS sequence"/>
</dbReference>
<feature type="region of interest" description="Disordered" evidence="2">
    <location>
        <begin position="186"/>
        <end position="219"/>
    </location>
</feature>
<proteinExistence type="predicted"/>
<dbReference type="Pfam" id="PF03432">
    <property type="entry name" value="Relaxase"/>
    <property type="match status" value="1"/>
</dbReference>
<dbReference type="AlphaFoldDB" id="A0A3R6CEG5"/>
<comment type="caution">
    <text evidence="5">The sequence shown here is derived from an EMBL/GenBank/DDBJ whole genome shotgun (WGS) entry which is preliminary data.</text>
</comment>
<feature type="domain" description="MobA/VirD2-like nuclease" evidence="3">
    <location>
        <begin position="30"/>
        <end position="168"/>
    </location>
</feature>
<evidence type="ECO:0000313" key="7">
    <source>
        <dbReference type="Proteomes" id="UP000478483"/>
    </source>
</evidence>
<dbReference type="Proteomes" id="UP000284465">
    <property type="component" value="Unassembled WGS sequence"/>
</dbReference>
<reference evidence="5 6" key="1">
    <citation type="submission" date="2018-08" db="EMBL/GenBank/DDBJ databases">
        <title>A genome reference for cultivated species of the human gut microbiota.</title>
        <authorList>
            <person name="Zou Y."/>
            <person name="Xue W."/>
            <person name="Luo G."/>
        </authorList>
    </citation>
    <scope>NUCLEOTIDE SEQUENCE [LARGE SCALE GENOMIC DNA]</scope>
    <source>
        <strain evidence="5 6">AM43-11</strain>
    </source>
</reference>
<dbReference type="EMBL" id="QSFP01000036">
    <property type="protein sequence ID" value="RHA62591.1"/>
    <property type="molecule type" value="Genomic_DNA"/>
</dbReference>
<protein>
    <submittedName>
        <fullName evidence="4">Relaxase/mobilization nuclease domain-containing protein</fullName>
    </submittedName>
</protein>
<reference evidence="4 7" key="2">
    <citation type="journal article" date="2019" name="Nat. Med.">
        <title>A library of human gut bacterial isolates paired with longitudinal multiomics data enables mechanistic microbiome research.</title>
        <authorList>
            <person name="Poyet M."/>
            <person name="Groussin M."/>
            <person name="Gibbons S.M."/>
            <person name="Avila-Pacheco J."/>
            <person name="Jiang X."/>
            <person name="Kearney S.M."/>
            <person name="Perrotta A.R."/>
            <person name="Berdy B."/>
            <person name="Zhao S."/>
            <person name="Lieberman T.D."/>
            <person name="Swanson P.K."/>
            <person name="Smith M."/>
            <person name="Roesemann S."/>
            <person name="Alexander J.E."/>
            <person name="Rich S.A."/>
            <person name="Livny J."/>
            <person name="Vlamakis H."/>
            <person name="Clish C."/>
            <person name="Bullock K."/>
            <person name="Deik A."/>
            <person name="Scott J."/>
            <person name="Pierce K.A."/>
            <person name="Xavier R.J."/>
            <person name="Alm E.J."/>
        </authorList>
    </citation>
    <scope>NUCLEOTIDE SEQUENCE [LARGE SCALE GENOMIC DNA]</scope>
    <source>
        <strain evidence="4 7">BIOML-A1</strain>
    </source>
</reference>
<accession>A0A3R6CEG5</accession>
<evidence type="ECO:0000256" key="1">
    <source>
        <dbReference type="SAM" id="Coils"/>
    </source>
</evidence>